<feature type="region of interest" description="Disordered" evidence="2">
    <location>
        <begin position="475"/>
        <end position="503"/>
    </location>
</feature>
<dbReference type="PANTHER" id="PTHR46345">
    <property type="entry name" value="INVERTED FORMIN-2"/>
    <property type="match status" value="1"/>
</dbReference>
<comment type="similarity">
    <text evidence="1">Belongs to the formin-like family.</text>
</comment>
<sequence length="905" mass="95294">MTSRITAFVFEEDVETWREALHLQRLSERYWDVLRAAAARVPGAQEGTKVALVLNLGPGWNLQEVYSMFGNNTIEIPFKDWESPPGLGICPLGVIFTVCSSISSWLALNEENVVVLHTRTCTGLGMQFVRFLAACYLSFNMETNSVTAALAKLPPLVSERRVSSYAGSAVLSDGTLARPGWAGAAARAVVRQTHGLHVGPAQQRYGDYFDSVLRRSSAQVPRPSAQQAVVLSQIVFSGFEQLNLAAAMPVGEPMADDNRPFLVVFQCGQRVWAGFPETMEGLVPFDIGVTVSGDVAIAVWFGSYMLGERLHSRPAAAYAFHTAFVEAGAVERIAVQQLDVADAALFSAPAARSFFMDIKVDVSGAEAAAASAAGSTTPDGTSEAGGDVEIEALAGDVQWMHDKWAPKGPPSPRSSLDSPRSEGSAESVYSANSSPRRLDRLAGEKLLRTEDGPDGAAQAVTLELGGAERRFVKRSERHAARDAADAAAADHAAAAHPMLPGGADGDIWERVPWPAELREPQLAALERLFALAASGTPAKGASSPGAASEKARPASGAVKVIPLSRANNISIMLTQFAGFRRGPQDIRRALVTGSKNLGTERLSLLLQIAPKEDEVKALAKYAGAPGTLSPPEAFLATMASVPRLMDKINLLILIQQFEAILMSAAAAVECVELACEQIRSSSHLAEVLRAVLATGNTLNAGTHRGQAAGIKLESLIKLADVKVTKESPKDAAAKRLSGDGGSPIVEVTANGSTVSPPGSSSGEFAAEGPPLPAVATLLDFVAWVVLNGLPPHASRLAGWVKGRGGFLADELSHVHKASLRMQGEMQDALRGLEQGVAAAQAEHALAAAGGARLVEERVAGLAAFLGEPADTDPAALFALIWGFVTAFDRSLAALAAKLMAEEAES</sequence>
<proteinExistence type="inferred from homology"/>
<evidence type="ECO:0000256" key="2">
    <source>
        <dbReference type="SAM" id="MobiDB-lite"/>
    </source>
</evidence>
<dbReference type="InterPro" id="IPR042201">
    <property type="entry name" value="FH2_Formin_sf"/>
</dbReference>
<dbReference type="PANTHER" id="PTHR46345:SF8">
    <property type="entry name" value="FORMIN 3, ISOFORM B"/>
    <property type="match status" value="1"/>
</dbReference>
<feature type="domain" description="FH2" evidence="3">
    <location>
        <begin position="480"/>
        <end position="905"/>
    </location>
</feature>
<dbReference type="Gene3D" id="2.60.40.1110">
    <property type="match status" value="1"/>
</dbReference>
<evidence type="ECO:0000313" key="5">
    <source>
        <dbReference type="Proteomes" id="UP001445335"/>
    </source>
</evidence>
<protein>
    <recommendedName>
        <fullName evidence="1">Formin-like protein</fullName>
    </recommendedName>
</protein>
<dbReference type="SMART" id="SM00498">
    <property type="entry name" value="FH2"/>
    <property type="match status" value="1"/>
</dbReference>
<comment type="caution">
    <text evidence="4">The sequence shown here is derived from an EMBL/GenBank/DDBJ whole genome shotgun (WGS) entry which is preliminary data.</text>
</comment>
<dbReference type="SUPFAM" id="SSF101447">
    <property type="entry name" value="Formin homology 2 domain (FH2 domain)"/>
    <property type="match status" value="1"/>
</dbReference>
<dbReference type="EMBL" id="JALJOU010000002">
    <property type="protein sequence ID" value="KAK9846020.1"/>
    <property type="molecule type" value="Genomic_DNA"/>
</dbReference>
<dbReference type="InterPro" id="IPR029021">
    <property type="entry name" value="Prot-tyrosine_phosphatase-like"/>
</dbReference>
<evidence type="ECO:0000259" key="3">
    <source>
        <dbReference type="PROSITE" id="PS51444"/>
    </source>
</evidence>
<dbReference type="Proteomes" id="UP001445335">
    <property type="component" value="Unassembled WGS sequence"/>
</dbReference>
<accession>A0AAW1SHU9</accession>
<keyword evidence="5" id="KW-1185">Reference proteome</keyword>
<organism evidence="4 5">
    <name type="scientific">Elliptochloris bilobata</name>
    <dbReference type="NCBI Taxonomy" id="381761"/>
    <lineage>
        <taxon>Eukaryota</taxon>
        <taxon>Viridiplantae</taxon>
        <taxon>Chlorophyta</taxon>
        <taxon>core chlorophytes</taxon>
        <taxon>Trebouxiophyceae</taxon>
        <taxon>Trebouxiophyceae incertae sedis</taxon>
        <taxon>Elliptochloris clade</taxon>
        <taxon>Elliptochloris</taxon>
    </lineage>
</organism>
<gene>
    <name evidence="4" type="ORF">WJX81_008599</name>
</gene>
<dbReference type="Pfam" id="PF02181">
    <property type="entry name" value="FH2"/>
    <property type="match status" value="1"/>
</dbReference>
<feature type="compositionally biased region" description="Low complexity" evidence="2">
    <location>
        <begin position="485"/>
        <end position="496"/>
    </location>
</feature>
<feature type="compositionally biased region" description="Basic and acidic residues" evidence="2">
    <location>
        <begin position="475"/>
        <end position="484"/>
    </location>
</feature>
<evidence type="ECO:0000256" key="1">
    <source>
        <dbReference type="RuleBase" id="RU361260"/>
    </source>
</evidence>
<name>A0AAW1SHU9_9CHLO</name>
<dbReference type="InterPro" id="IPR015425">
    <property type="entry name" value="FH2_Formin"/>
</dbReference>
<dbReference type="AlphaFoldDB" id="A0AAW1SHU9"/>
<dbReference type="PROSITE" id="PS51444">
    <property type="entry name" value="FH2"/>
    <property type="match status" value="1"/>
</dbReference>
<evidence type="ECO:0000313" key="4">
    <source>
        <dbReference type="EMBL" id="KAK9846020.1"/>
    </source>
</evidence>
<reference evidence="4 5" key="1">
    <citation type="journal article" date="2024" name="Nat. Commun.">
        <title>Phylogenomics reveals the evolutionary origins of lichenization in chlorophyte algae.</title>
        <authorList>
            <person name="Puginier C."/>
            <person name="Libourel C."/>
            <person name="Otte J."/>
            <person name="Skaloud P."/>
            <person name="Haon M."/>
            <person name="Grisel S."/>
            <person name="Petersen M."/>
            <person name="Berrin J.G."/>
            <person name="Delaux P.M."/>
            <person name="Dal Grande F."/>
            <person name="Keller J."/>
        </authorList>
    </citation>
    <scope>NUCLEOTIDE SEQUENCE [LARGE SCALE GENOMIC DNA]</scope>
    <source>
        <strain evidence="4 5">SAG 245.80</strain>
    </source>
</reference>
<dbReference type="Gene3D" id="3.90.190.10">
    <property type="entry name" value="Protein tyrosine phosphatase superfamily"/>
    <property type="match status" value="1"/>
</dbReference>
<feature type="region of interest" description="Disordered" evidence="2">
    <location>
        <begin position="401"/>
        <end position="435"/>
    </location>
</feature>
<dbReference type="Gene3D" id="1.20.58.2220">
    <property type="entry name" value="Formin, FH2 domain"/>
    <property type="match status" value="1"/>
</dbReference>